<dbReference type="Proteomes" id="UP000326757">
    <property type="component" value="Unassembled WGS sequence"/>
</dbReference>
<dbReference type="PANTHER" id="PTHR35910:SF1">
    <property type="entry name" value="2EXR DOMAIN-CONTAINING PROTEIN"/>
    <property type="match status" value="1"/>
</dbReference>
<evidence type="ECO:0000313" key="2">
    <source>
        <dbReference type="EMBL" id="KAB8295222.1"/>
    </source>
</evidence>
<name>A0A5N6K0N9_MONLA</name>
<accession>A0A5N6K0N9</accession>
<dbReference type="InterPro" id="IPR045518">
    <property type="entry name" value="2EXR"/>
</dbReference>
<protein>
    <recommendedName>
        <fullName evidence="1">2EXR domain-containing protein</fullName>
    </recommendedName>
</protein>
<gene>
    <name evidence="2" type="ORF">EYC80_007140</name>
</gene>
<comment type="caution">
    <text evidence="2">The sequence shown here is derived from an EMBL/GenBank/DDBJ whole genome shotgun (WGS) entry which is preliminary data.</text>
</comment>
<dbReference type="OrthoDB" id="3488730at2759"/>
<keyword evidence="3" id="KW-1185">Reference proteome</keyword>
<reference evidence="2 3" key="1">
    <citation type="submission" date="2019-06" db="EMBL/GenBank/DDBJ databases">
        <title>Genome Sequence of the Brown Rot Fungal Pathogen Monilinia laxa.</title>
        <authorList>
            <person name="De Miccolis Angelini R.M."/>
            <person name="Landi L."/>
            <person name="Abate D."/>
            <person name="Pollastro S."/>
            <person name="Romanazzi G."/>
            <person name="Faretra F."/>
        </authorList>
    </citation>
    <scope>NUCLEOTIDE SEQUENCE [LARGE SCALE GENOMIC DNA]</scope>
    <source>
        <strain evidence="2 3">Mlax316</strain>
    </source>
</reference>
<evidence type="ECO:0000313" key="3">
    <source>
        <dbReference type="Proteomes" id="UP000326757"/>
    </source>
</evidence>
<feature type="domain" description="2EXR" evidence="1">
    <location>
        <begin position="10"/>
        <end position="91"/>
    </location>
</feature>
<dbReference type="EMBL" id="VIGI01000010">
    <property type="protein sequence ID" value="KAB8295222.1"/>
    <property type="molecule type" value="Genomic_DNA"/>
</dbReference>
<dbReference type="Pfam" id="PF20150">
    <property type="entry name" value="2EXR"/>
    <property type="match status" value="1"/>
</dbReference>
<proteinExistence type="predicted"/>
<evidence type="ECO:0000259" key="1">
    <source>
        <dbReference type="Pfam" id="PF20150"/>
    </source>
</evidence>
<dbReference type="PANTHER" id="PTHR35910">
    <property type="entry name" value="2EXR DOMAIN-CONTAINING PROTEIN"/>
    <property type="match status" value="1"/>
</dbReference>
<organism evidence="2 3">
    <name type="scientific">Monilinia laxa</name>
    <name type="common">Brown rot fungus</name>
    <name type="synonym">Sclerotinia laxa</name>
    <dbReference type="NCBI Taxonomy" id="61186"/>
    <lineage>
        <taxon>Eukaryota</taxon>
        <taxon>Fungi</taxon>
        <taxon>Dikarya</taxon>
        <taxon>Ascomycota</taxon>
        <taxon>Pezizomycotina</taxon>
        <taxon>Leotiomycetes</taxon>
        <taxon>Helotiales</taxon>
        <taxon>Sclerotiniaceae</taxon>
        <taxon>Monilinia</taxon>
    </lineage>
</organism>
<sequence>MASTTIETSFHPFTRLPKELRLEIWRSSLPGPRLIRLFIDKNNNLVSNATPPIGLQICQESRIETLRFYKRRFAVDSSNARIYINTEYDALQLPSPSSFVVDGQLEVEGLVTFWTLFKMATTDIRNDIKAACVDNAWFQTIVLASLQTDAGQPLFPPPFGPDCRLFLFQGKWELLPFRHTVWSAIPKNFSGLDRVSQPIFGTSKITSIIHEESPTNRAHKTIVPRIPLSDQDWTTNFDGFGSVVRQYIETTLLKSEGSVIR</sequence>
<dbReference type="AlphaFoldDB" id="A0A5N6K0N9"/>